<reference evidence="1 2" key="1">
    <citation type="submission" date="2012-12" db="EMBL/GenBank/DDBJ databases">
        <title>The Genome Sequence of Bacillus cereus VD133.</title>
        <authorList>
            <consortium name="The Broad Institute Genome Sequencing Platform"/>
            <consortium name="The Broad Institute Genome Sequencing Center for Infectious Disease"/>
            <person name="Feldgarden M."/>
            <person name="Van der Auwera G.A."/>
            <person name="Mahillon J."/>
            <person name="Duprez V."/>
            <person name="Timmery S."/>
            <person name="Mattelet C."/>
            <person name="Dierick K."/>
            <person name="Sun M."/>
            <person name="Yu Z."/>
            <person name="Zhu L."/>
            <person name="Hu X."/>
            <person name="Shank E.B."/>
            <person name="Swiecicka I."/>
            <person name="Hansen B.M."/>
            <person name="Andrup L."/>
            <person name="Walker B."/>
            <person name="Young S.K."/>
            <person name="Zeng Q."/>
            <person name="Gargeya S."/>
            <person name="Fitzgerald M."/>
            <person name="Haas B."/>
            <person name="Abouelleil A."/>
            <person name="Alvarado L."/>
            <person name="Arachchi H.M."/>
            <person name="Berlin A.M."/>
            <person name="Chapman S.B."/>
            <person name="Dewar J."/>
            <person name="Goldberg J."/>
            <person name="Griggs A."/>
            <person name="Gujja S."/>
            <person name="Hansen M."/>
            <person name="Howarth C."/>
            <person name="Imamovic A."/>
            <person name="Larimer J."/>
            <person name="McCowan C."/>
            <person name="Murphy C."/>
            <person name="Neiman D."/>
            <person name="Pearson M."/>
            <person name="Priest M."/>
            <person name="Roberts A."/>
            <person name="Saif S."/>
            <person name="Shea T."/>
            <person name="Sisk P."/>
            <person name="Sykes S."/>
            <person name="Wortman J."/>
            <person name="Nusbaum C."/>
            <person name="Birren B."/>
        </authorList>
    </citation>
    <scope>NUCLEOTIDE SEQUENCE [LARGE SCALE GENOMIC DNA]</scope>
    <source>
        <strain evidence="1 2">VD133</strain>
    </source>
</reference>
<evidence type="ECO:0000313" key="1">
    <source>
        <dbReference type="EMBL" id="EOO28643.1"/>
    </source>
</evidence>
<dbReference type="AlphaFoldDB" id="A0A9W5PLK4"/>
<sequence>MVVALNRWLTDEEYARALSNGISRKTLNYRVYEAEWDLEEALTATPRSVRHNRFEGVHTKWRRIAEANGINAATFYSRLNSGWGYQEASTKPALKRKGLGKVWLERAKPNGIGYSTFMTRVITRKWDIEKAVTTPVIRTEKNASVRFEKSIVRNRRN</sequence>
<proteinExistence type="predicted"/>
<gene>
    <name evidence="1" type="ORF">IIU_05761</name>
</gene>
<accession>A0A9W5PLK4</accession>
<evidence type="ECO:0008006" key="3">
    <source>
        <dbReference type="Google" id="ProtNLM"/>
    </source>
</evidence>
<comment type="caution">
    <text evidence="1">The sequence shown here is derived from an EMBL/GenBank/DDBJ whole genome shotgun (WGS) entry which is preliminary data.</text>
</comment>
<evidence type="ECO:0000313" key="2">
    <source>
        <dbReference type="Proteomes" id="UP000014018"/>
    </source>
</evidence>
<organism evidence="1 2">
    <name type="scientific">Bacillus cereus VD133</name>
    <dbReference type="NCBI Taxonomy" id="1053233"/>
    <lineage>
        <taxon>Bacteria</taxon>
        <taxon>Bacillati</taxon>
        <taxon>Bacillota</taxon>
        <taxon>Bacilli</taxon>
        <taxon>Bacillales</taxon>
        <taxon>Bacillaceae</taxon>
        <taxon>Bacillus</taxon>
        <taxon>Bacillus cereus group</taxon>
    </lineage>
</organism>
<dbReference type="Proteomes" id="UP000014018">
    <property type="component" value="Unassembled WGS sequence"/>
</dbReference>
<name>A0A9W5PLK4_BACCE</name>
<dbReference type="RefSeq" id="WP_016111774.1">
    <property type="nucleotide sequence ID" value="NZ_KB976192.1"/>
</dbReference>
<protein>
    <recommendedName>
        <fullName evidence="3">Nucleoside permease</fullName>
    </recommendedName>
</protein>
<dbReference type="EMBL" id="AHFB01000096">
    <property type="protein sequence ID" value="EOO28643.1"/>
    <property type="molecule type" value="Genomic_DNA"/>
</dbReference>